<dbReference type="PANTHER" id="PTHR42648:SF18">
    <property type="entry name" value="RETROTRANSPOSON, UNCLASSIFIED-LIKE PROTEIN"/>
    <property type="match status" value="1"/>
</dbReference>
<feature type="non-terminal residue" evidence="2">
    <location>
        <position position="1"/>
    </location>
</feature>
<keyword evidence="3" id="KW-1185">Reference proteome</keyword>
<protein>
    <recommendedName>
        <fullName evidence="1">Retroviral polymerase SH3-like domain-containing protein</fullName>
    </recommendedName>
</protein>
<evidence type="ECO:0000313" key="2">
    <source>
        <dbReference type="EMBL" id="RDX78932.1"/>
    </source>
</evidence>
<proteinExistence type="predicted"/>
<evidence type="ECO:0000259" key="1">
    <source>
        <dbReference type="Pfam" id="PF25597"/>
    </source>
</evidence>
<dbReference type="Gene3D" id="3.30.420.10">
    <property type="entry name" value="Ribonuclease H-like superfamily/Ribonuclease H"/>
    <property type="match status" value="1"/>
</dbReference>
<dbReference type="InterPro" id="IPR036397">
    <property type="entry name" value="RNaseH_sf"/>
</dbReference>
<dbReference type="AlphaFoldDB" id="A0A371FL06"/>
<evidence type="ECO:0000313" key="3">
    <source>
        <dbReference type="Proteomes" id="UP000257109"/>
    </source>
</evidence>
<sequence>MRTLYVGRHIRKGYSPQYTKPKNTLYSLHQKREAKEDHNPKVLNQKEDTEDSAVISKNKMDPVFSAFKKFKALVEAQSGCILKKLSLNTNLHCVIHPQQNRVAERENRSILDMGICMIFEKKLPKFLWKEAINTVVYLQNRLPTKAVKGMTVIEAWGGIKPSIKHLRVFGSLCYTYVPYVKRSKLDEKTERGVLIDYSSKSKGYKVYSIDSGKNSVSKDVKVDEDTYLNWETTQVDMHSILPYLGSTNEDQEEEVDDDFAVRGTKPLLDIHHR</sequence>
<dbReference type="SUPFAM" id="SSF53098">
    <property type="entry name" value="Ribonuclease H-like"/>
    <property type="match status" value="1"/>
</dbReference>
<dbReference type="InterPro" id="IPR057670">
    <property type="entry name" value="SH3_retrovirus"/>
</dbReference>
<organism evidence="2 3">
    <name type="scientific">Mucuna pruriens</name>
    <name type="common">Velvet bean</name>
    <name type="synonym">Dolichos pruriens</name>
    <dbReference type="NCBI Taxonomy" id="157652"/>
    <lineage>
        <taxon>Eukaryota</taxon>
        <taxon>Viridiplantae</taxon>
        <taxon>Streptophyta</taxon>
        <taxon>Embryophyta</taxon>
        <taxon>Tracheophyta</taxon>
        <taxon>Spermatophyta</taxon>
        <taxon>Magnoliopsida</taxon>
        <taxon>eudicotyledons</taxon>
        <taxon>Gunneridae</taxon>
        <taxon>Pentapetalae</taxon>
        <taxon>rosids</taxon>
        <taxon>fabids</taxon>
        <taxon>Fabales</taxon>
        <taxon>Fabaceae</taxon>
        <taxon>Papilionoideae</taxon>
        <taxon>50 kb inversion clade</taxon>
        <taxon>NPAAA clade</taxon>
        <taxon>indigoferoid/millettioid clade</taxon>
        <taxon>Phaseoleae</taxon>
        <taxon>Mucuna</taxon>
    </lineage>
</organism>
<dbReference type="Proteomes" id="UP000257109">
    <property type="component" value="Unassembled WGS sequence"/>
</dbReference>
<name>A0A371FL06_MUCPR</name>
<reference evidence="2" key="1">
    <citation type="submission" date="2018-05" db="EMBL/GenBank/DDBJ databases">
        <title>Draft genome of Mucuna pruriens seed.</title>
        <authorList>
            <person name="Nnadi N.E."/>
            <person name="Vos R."/>
            <person name="Hasami M.H."/>
            <person name="Devisetty U.K."/>
            <person name="Aguiy J.C."/>
        </authorList>
    </citation>
    <scope>NUCLEOTIDE SEQUENCE [LARGE SCALE GENOMIC DNA]</scope>
    <source>
        <strain evidence="2">JCA_2017</strain>
    </source>
</reference>
<gene>
    <name evidence="2" type="ORF">CR513_40708</name>
</gene>
<dbReference type="OrthoDB" id="6776856at2759"/>
<accession>A0A371FL06</accession>
<dbReference type="InterPro" id="IPR039537">
    <property type="entry name" value="Retrotran_Ty1/copia-like"/>
</dbReference>
<dbReference type="InterPro" id="IPR012337">
    <property type="entry name" value="RNaseH-like_sf"/>
</dbReference>
<dbReference type="PANTHER" id="PTHR42648">
    <property type="entry name" value="TRANSPOSASE, PUTATIVE-RELATED"/>
    <property type="match status" value="1"/>
</dbReference>
<feature type="domain" description="Retroviral polymerase SH3-like" evidence="1">
    <location>
        <begin position="171"/>
        <end position="233"/>
    </location>
</feature>
<comment type="caution">
    <text evidence="2">The sequence shown here is derived from an EMBL/GenBank/DDBJ whole genome shotgun (WGS) entry which is preliminary data.</text>
</comment>
<dbReference type="STRING" id="157652.A0A371FL06"/>
<dbReference type="GO" id="GO:0003676">
    <property type="term" value="F:nucleic acid binding"/>
    <property type="evidence" value="ECO:0007669"/>
    <property type="project" value="InterPro"/>
</dbReference>
<dbReference type="Pfam" id="PF25597">
    <property type="entry name" value="SH3_retrovirus"/>
    <property type="match status" value="1"/>
</dbReference>
<dbReference type="EMBL" id="QJKJ01008693">
    <property type="protein sequence ID" value="RDX78932.1"/>
    <property type="molecule type" value="Genomic_DNA"/>
</dbReference>